<dbReference type="Proteomes" id="UP001056120">
    <property type="component" value="Linkage Group LG18"/>
</dbReference>
<protein>
    <submittedName>
        <fullName evidence="1">Uncharacterized protein</fullName>
    </submittedName>
</protein>
<name>A0ACB9E7S0_9ASTR</name>
<comment type="caution">
    <text evidence="1">The sequence shown here is derived from an EMBL/GenBank/DDBJ whole genome shotgun (WGS) entry which is preliminary data.</text>
</comment>
<gene>
    <name evidence="1" type="ORF">L1987_54504</name>
</gene>
<proteinExistence type="predicted"/>
<reference evidence="1 2" key="2">
    <citation type="journal article" date="2022" name="Mol. Ecol. Resour.">
        <title>The genomes of chicory, endive, great burdock and yacon provide insights into Asteraceae paleo-polyploidization history and plant inulin production.</title>
        <authorList>
            <person name="Fan W."/>
            <person name="Wang S."/>
            <person name="Wang H."/>
            <person name="Wang A."/>
            <person name="Jiang F."/>
            <person name="Liu H."/>
            <person name="Zhao H."/>
            <person name="Xu D."/>
            <person name="Zhang Y."/>
        </authorList>
    </citation>
    <scope>NUCLEOTIDE SEQUENCE [LARGE SCALE GENOMIC DNA]</scope>
    <source>
        <strain evidence="2">cv. Yunnan</strain>
        <tissue evidence="1">Leaves</tissue>
    </source>
</reference>
<reference evidence="2" key="1">
    <citation type="journal article" date="2022" name="Mol. Ecol. Resour.">
        <title>The genomes of chicory, endive, great burdock and yacon provide insights into Asteraceae palaeo-polyploidization history and plant inulin production.</title>
        <authorList>
            <person name="Fan W."/>
            <person name="Wang S."/>
            <person name="Wang H."/>
            <person name="Wang A."/>
            <person name="Jiang F."/>
            <person name="Liu H."/>
            <person name="Zhao H."/>
            <person name="Xu D."/>
            <person name="Zhang Y."/>
        </authorList>
    </citation>
    <scope>NUCLEOTIDE SEQUENCE [LARGE SCALE GENOMIC DNA]</scope>
    <source>
        <strain evidence="2">cv. Yunnan</strain>
    </source>
</reference>
<organism evidence="1 2">
    <name type="scientific">Smallanthus sonchifolius</name>
    <dbReference type="NCBI Taxonomy" id="185202"/>
    <lineage>
        <taxon>Eukaryota</taxon>
        <taxon>Viridiplantae</taxon>
        <taxon>Streptophyta</taxon>
        <taxon>Embryophyta</taxon>
        <taxon>Tracheophyta</taxon>
        <taxon>Spermatophyta</taxon>
        <taxon>Magnoliopsida</taxon>
        <taxon>eudicotyledons</taxon>
        <taxon>Gunneridae</taxon>
        <taxon>Pentapetalae</taxon>
        <taxon>asterids</taxon>
        <taxon>campanulids</taxon>
        <taxon>Asterales</taxon>
        <taxon>Asteraceae</taxon>
        <taxon>Asteroideae</taxon>
        <taxon>Heliantheae alliance</taxon>
        <taxon>Millerieae</taxon>
        <taxon>Smallanthus</taxon>
    </lineage>
</organism>
<sequence>MRRRWEMKEKEPIRNPKMAGYQDVVVRPWSLGEGDDSKCSHGITVEIQEDIKAFQDCGSGSPKNNGRVCDNGVGGQSFESTGEKIRPILKPAILRPKKVNCANLNASPMEDKRPTKKQRADIPFDLNRLLGLSPFGVTQVDIGLEEGEIRDPGKESSGAVTPKSIDLNLMALPVVLDNLCNSSSCDDEVVMDSLNHQEINEAEATMKMGDIVGACLGNHSDMINEIIYGEGNSVVNQ</sequence>
<dbReference type="EMBL" id="CM042035">
    <property type="protein sequence ID" value="KAI3754715.1"/>
    <property type="molecule type" value="Genomic_DNA"/>
</dbReference>
<evidence type="ECO:0000313" key="2">
    <source>
        <dbReference type="Proteomes" id="UP001056120"/>
    </source>
</evidence>
<evidence type="ECO:0000313" key="1">
    <source>
        <dbReference type="EMBL" id="KAI3754715.1"/>
    </source>
</evidence>
<keyword evidence="2" id="KW-1185">Reference proteome</keyword>
<accession>A0ACB9E7S0</accession>